<dbReference type="Proteomes" id="UP000314294">
    <property type="component" value="Unassembled WGS sequence"/>
</dbReference>
<gene>
    <name evidence="1" type="ORF">EYF80_054936</name>
</gene>
<organism evidence="1 2">
    <name type="scientific">Liparis tanakae</name>
    <name type="common">Tanaka's snailfish</name>
    <dbReference type="NCBI Taxonomy" id="230148"/>
    <lineage>
        <taxon>Eukaryota</taxon>
        <taxon>Metazoa</taxon>
        <taxon>Chordata</taxon>
        <taxon>Craniata</taxon>
        <taxon>Vertebrata</taxon>
        <taxon>Euteleostomi</taxon>
        <taxon>Actinopterygii</taxon>
        <taxon>Neopterygii</taxon>
        <taxon>Teleostei</taxon>
        <taxon>Neoteleostei</taxon>
        <taxon>Acanthomorphata</taxon>
        <taxon>Eupercaria</taxon>
        <taxon>Perciformes</taxon>
        <taxon>Cottioidei</taxon>
        <taxon>Cottales</taxon>
        <taxon>Liparidae</taxon>
        <taxon>Liparis</taxon>
    </lineage>
</organism>
<evidence type="ECO:0000313" key="1">
    <source>
        <dbReference type="EMBL" id="TNN34896.1"/>
    </source>
</evidence>
<reference evidence="1 2" key="1">
    <citation type="submission" date="2019-03" db="EMBL/GenBank/DDBJ databases">
        <title>First draft genome of Liparis tanakae, snailfish: a comprehensive survey of snailfish specific genes.</title>
        <authorList>
            <person name="Kim W."/>
            <person name="Song I."/>
            <person name="Jeong J.-H."/>
            <person name="Kim D."/>
            <person name="Kim S."/>
            <person name="Ryu S."/>
            <person name="Song J.Y."/>
            <person name="Lee S.K."/>
        </authorList>
    </citation>
    <scope>NUCLEOTIDE SEQUENCE [LARGE SCALE GENOMIC DNA]</scope>
    <source>
        <tissue evidence="1">Muscle</tissue>
    </source>
</reference>
<dbReference type="EMBL" id="SRLO01001870">
    <property type="protein sequence ID" value="TNN34896.1"/>
    <property type="molecule type" value="Genomic_DNA"/>
</dbReference>
<name>A0A4Z2F116_9TELE</name>
<protein>
    <submittedName>
        <fullName evidence="1">Uncharacterized protein</fullName>
    </submittedName>
</protein>
<proteinExistence type="predicted"/>
<comment type="caution">
    <text evidence="1">The sequence shown here is derived from an EMBL/GenBank/DDBJ whole genome shotgun (WGS) entry which is preliminary data.</text>
</comment>
<accession>A0A4Z2F116</accession>
<dbReference type="AlphaFoldDB" id="A0A4Z2F116"/>
<sequence>MFVSSPAEALCSEGKETRRSRFTNTKAVFCQTARVAPWEQTRTRLPLSWFSSLWRSVAPVGIAGTALCV</sequence>
<keyword evidence="2" id="KW-1185">Reference proteome</keyword>
<evidence type="ECO:0000313" key="2">
    <source>
        <dbReference type="Proteomes" id="UP000314294"/>
    </source>
</evidence>